<dbReference type="EMBL" id="FMHV01000002">
    <property type="protein sequence ID" value="SCL33022.1"/>
    <property type="molecule type" value="Genomic_DNA"/>
</dbReference>
<reference evidence="15" key="1">
    <citation type="submission" date="2016-06" db="EMBL/GenBank/DDBJ databases">
        <authorList>
            <person name="Varghese N."/>
            <person name="Submissions Spin"/>
        </authorList>
    </citation>
    <scope>NUCLEOTIDE SEQUENCE [LARGE SCALE GENOMIC DNA]</scope>
    <source>
        <strain evidence="15">DSM 45431</strain>
    </source>
</reference>
<evidence type="ECO:0000256" key="6">
    <source>
        <dbReference type="ARBA" id="ARBA00022826"/>
    </source>
</evidence>
<evidence type="ECO:0000256" key="7">
    <source>
        <dbReference type="ARBA" id="ARBA00022958"/>
    </source>
</evidence>
<name>A0A1C6SUK1_9ACTN</name>
<gene>
    <name evidence="14" type="ORF">GA0070624_4627</name>
</gene>
<dbReference type="PANTHER" id="PTHR31462:SF5">
    <property type="entry name" value="ENDOSOMAL_LYSOSOMAL PROTON CHANNEL TMEM175"/>
    <property type="match status" value="1"/>
</dbReference>
<comment type="subcellular location">
    <subcellularLocation>
        <location evidence="1">Membrane</location>
        <topology evidence="1">Multi-pass membrane protein</topology>
    </subcellularLocation>
</comment>
<evidence type="ECO:0000256" key="4">
    <source>
        <dbReference type="ARBA" id="ARBA00022538"/>
    </source>
</evidence>
<dbReference type="GO" id="GO:0005267">
    <property type="term" value="F:potassium channel activity"/>
    <property type="evidence" value="ECO:0007669"/>
    <property type="project" value="UniProtKB-KW"/>
</dbReference>
<dbReference type="OrthoDB" id="7626281at2"/>
<keyword evidence="4" id="KW-0633">Potassium transport</keyword>
<dbReference type="STRING" id="568872.GA0070624_4627"/>
<keyword evidence="11" id="KW-0407">Ion channel</keyword>
<organism evidence="14 15">
    <name type="scientific">Micromonospora rhizosphaerae</name>
    <dbReference type="NCBI Taxonomy" id="568872"/>
    <lineage>
        <taxon>Bacteria</taxon>
        <taxon>Bacillati</taxon>
        <taxon>Actinomycetota</taxon>
        <taxon>Actinomycetes</taxon>
        <taxon>Micromonosporales</taxon>
        <taxon>Micromonosporaceae</taxon>
        <taxon>Micromonospora</taxon>
    </lineage>
</organism>
<comment type="catalytic activity">
    <reaction evidence="12">
        <text>K(+)(in) = K(+)(out)</text>
        <dbReference type="Rhea" id="RHEA:29463"/>
        <dbReference type="ChEBI" id="CHEBI:29103"/>
    </reaction>
</comment>
<dbReference type="GO" id="GO:0016020">
    <property type="term" value="C:membrane"/>
    <property type="evidence" value="ECO:0007669"/>
    <property type="project" value="UniProtKB-SubCell"/>
</dbReference>
<feature type="transmembrane region" description="Helical" evidence="13">
    <location>
        <begin position="113"/>
        <end position="135"/>
    </location>
</feature>
<evidence type="ECO:0000256" key="13">
    <source>
        <dbReference type="SAM" id="Phobius"/>
    </source>
</evidence>
<keyword evidence="7" id="KW-0630">Potassium</keyword>
<evidence type="ECO:0000313" key="15">
    <source>
        <dbReference type="Proteomes" id="UP000199413"/>
    </source>
</evidence>
<evidence type="ECO:0000256" key="10">
    <source>
        <dbReference type="ARBA" id="ARBA00023136"/>
    </source>
</evidence>
<proteinExistence type="inferred from homology"/>
<comment type="similarity">
    <text evidence="2">Belongs to the TMEM175 family.</text>
</comment>
<sequence>MSRTRLEEFSDGVFAVAITLLALNLAMAGPGHGPLLHQLADHWPSFVAYLISFFTIGIIWVNHHALIGNVAVVDRTLALLNLVLLLFVVLIPVDTATVAKYVTLGGQDARVAVVLYAAAFLGMGLSFGGIFEWTLRTGRLQQPLPERARRAARLRFWTGSILYLAAIAVAFVSPPVALAIIGAVPVYYIFERTPAGSPPADARQQ</sequence>
<evidence type="ECO:0000256" key="5">
    <source>
        <dbReference type="ARBA" id="ARBA00022692"/>
    </source>
</evidence>
<evidence type="ECO:0000256" key="11">
    <source>
        <dbReference type="ARBA" id="ARBA00023303"/>
    </source>
</evidence>
<dbReference type="Proteomes" id="UP000199413">
    <property type="component" value="Unassembled WGS sequence"/>
</dbReference>
<keyword evidence="6" id="KW-0631">Potassium channel</keyword>
<evidence type="ECO:0000256" key="2">
    <source>
        <dbReference type="ARBA" id="ARBA00006920"/>
    </source>
</evidence>
<evidence type="ECO:0000256" key="1">
    <source>
        <dbReference type="ARBA" id="ARBA00004141"/>
    </source>
</evidence>
<keyword evidence="10 13" id="KW-0472">Membrane</keyword>
<feature type="transmembrane region" description="Helical" evidence="13">
    <location>
        <begin position="44"/>
        <end position="61"/>
    </location>
</feature>
<evidence type="ECO:0000256" key="12">
    <source>
        <dbReference type="ARBA" id="ARBA00034430"/>
    </source>
</evidence>
<evidence type="ECO:0000313" key="14">
    <source>
        <dbReference type="EMBL" id="SCL33022.1"/>
    </source>
</evidence>
<keyword evidence="9" id="KW-0406">Ion transport</keyword>
<dbReference type="InterPro" id="IPR010617">
    <property type="entry name" value="TMEM175-like"/>
</dbReference>
<feature type="transmembrane region" description="Helical" evidence="13">
    <location>
        <begin position="156"/>
        <end position="189"/>
    </location>
</feature>
<protein>
    <submittedName>
        <fullName evidence="14">Uncharacterized membrane protein</fullName>
    </submittedName>
</protein>
<keyword evidence="3" id="KW-0813">Transport</keyword>
<keyword evidence="15" id="KW-1185">Reference proteome</keyword>
<feature type="transmembrane region" description="Helical" evidence="13">
    <location>
        <begin position="73"/>
        <end position="93"/>
    </location>
</feature>
<dbReference type="RefSeq" id="WP_091344415.1">
    <property type="nucleotide sequence ID" value="NZ_FMHV01000002.1"/>
</dbReference>
<evidence type="ECO:0000256" key="9">
    <source>
        <dbReference type="ARBA" id="ARBA00023065"/>
    </source>
</evidence>
<keyword evidence="8 13" id="KW-1133">Transmembrane helix</keyword>
<dbReference type="AlphaFoldDB" id="A0A1C6SUK1"/>
<dbReference type="PANTHER" id="PTHR31462">
    <property type="entry name" value="ENDOSOMAL/LYSOSOMAL POTASSIUM CHANNEL TMEM175"/>
    <property type="match status" value="1"/>
</dbReference>
<dbReference type="GO" id="GO:0015252">
    <property type="term" value="F:proton channel activity"/>
    <property type="evidence" value="ECO:0007669"/>
    <property type="project" value="InterPro"/>
</dbReference>
<evidence type="ECO:0000256" key="3">
    <source>
        <dbReference type="ARBA" id="ARBA00022448"/>
    </source>
</evidence>
<evidence type="ECO:0000256" key="8">
    <source>
        <dbReference type="ARBA" id="ARBA00022989"/>
    </source>
</evidence>
<dbReference type="Pfam" id="PF06736">
    <property type="entry name" value="TMEM175"/>
    <property type="match status" value="1"/>
</dbReference>
<accession>A0A1C6SUK1</accession>
<keyword evidence="5 13" id="KW-0812">Transmembrane</keyword>